<protein>
    <recommendedName>
        <fullName evidence="3">Leucine rich repeat variant</fullName>
    </recommendedName>
</protein>
<evidence type="ECO:0000313" key="2">
    <source>
        <dbReference type="Proteomes" id="UP001597183"/>
    </source>
</evidence>
<sequence length="521" mass="55390">MSTGDLLNGLARNPALPSTLVDRLIAHADDDLAGELAQRDDLSPEQVRALARRSDSATLQLAWDGLLDSADVDPLRFPEVALALLDQGRGRAEWAEPLAGDPEVRRREKLAACPDLPDSVRARLADDPDPRVVAELAIFTTDRELLVRLAGHPHAEVRAGVAGNPAAPPEVLADLIAVHWRGDGGPLPTTCDVCVREPIPFVHDPGCARLDCDLPPGAACDGTHESVIHSLLVRAVDNPATPAEAAAELAGHPGRIVRWQLAARLDLPPEVAVRLAGDPIPGVRGAVAENPALPESAIRKLATDDCPTVRRHLAGNPEVPLDLLTGAARVPTGLLPRIIAASPDEVRQLAENRDPRLRALVAERRDLPPEIRDRLARDPDAKVVKAVAPHPGLSEDLLREMVAHHGIRVIAKVATNPDVSPALLLDLARHVPPVQKVFREVARHPDAPAEALELCLADPQARPIAAAHPALPVHRIVELLTGADEDERSGVAGADRAVATAAATNPSLPLSEMDRIIGPVP</sequence>
<dbReference type="SUPFAM" id="SSF48371">
    <property type="entry name" value="ARM repeat"/>
    <property type="match status" value="1"/>
</dbReference>
<evidence type="ECO:0008006" key="3">
    <source>
        <dbReference type="Google" id="ProtNLM"/>
    </source>
</evidence>
<dbReference type="InterPro" id="IPR011989">
    <property type="entry name" value="ARM-like"/>
</dbReference>
<dbReference type="RefSeq" id="WP_317789090.1">
    <property type="nucleotide sequence ID" value="NZ_AP028461.1"/>
</dbReference>
<dbReference type="EMBL" id="JBHTMK010000049">
    <property type="protein sequence ID" value="MFD1370945.1"/>
    <property type="molecule type" value="Genomic_DNA"/>
</dbReference>
<evidence type="ECO:0000313" key="1">
    <source>
        <dbReference type="EMBL" id="MFD1370945.1"/>
    </source>
</evidence>
<comment type="caution">
    <text evidence="1">The sequence shown here is derived from an EMBL/GenBank/DDBJ whole genome shotgun (WGS) entry which is preliminary data.</text>
</comment>
<dbReference type="Gene3D" id="1.25.10.10">
    <property type="entry name" value="Leucine-rich Repeat Variant"/>
    <property type="match status" value="3"/>
</dbReference>
<gene>
    <name evidence="1" type="ORF">ACFQ5G_36870</name>
</gene>
<accession>A0ABW4AJL9</accession>
<name>A0ABW4AJL9_9ACTN</name>
<organism evidence="1 2">
    <name type="scientific">Actinoplanes sichuanensis</name>
    <dbReference type="NCBI Taxonomy" id="512349"/>
    <lineage>
        <taxon>Bacteria</taxon>
        <taxon>Bacillati</taxon>
        <taxon>Actinomycetota</taxon>
        <taxon>Actinomycetes</taxon>
        <taxon>Micromonosporales</taxon>
        <taxon>Micromonosporaceae</taxon>
        <taxon>Actinoplanes</taxon>
    </lineage>
</organism>
<reference evidence="2" key="1">
    <citation type="journal article" date="2019" name="Int. J. Syst. Evol. Microbiol.">
        <title>The Global Catalogue of Microorganisms (GCM) 10K type strain sequencing project: providing services to taxonomists for standard genome sequencing and annotation.</title>
        <authorList>
            <consortium name="The Broad Institute Genomics Platform"/>
            <consortium name="The Broad Institute Genome Sequencing Center for Infectious Disease"/>
            <person name="Wu L."/>
            <person name="Ma J."/>
        </authorList>
    </citation>
    <scope>NUCLEOTIDE SEQUENCE [LARGE SCALE GENOMIC DNA]</scope>
    <source>
        <strain evidence="2">CCM 7526</strain>
    </source>
</reference>
<dbReference type="InterPro" id="IPR016024">
    <property type="entry name" value="ARM-type_fold"/>
</dbReference>
<proteinExistence type="predicted"/>
<dbReference type="Proteomes" id="UP001597183">
    <property type="component" value="Unassembled WGS sequence"/>
</dbReference>
<keyword evidence="2" id="KW-1185">Reference proteome</keyword>